<protein>
    <recommendedName>
        <fullName evidence="1">ChsH2 C-terminal OB-fold domain-containing protein</fullName>
    </recommendedName>
</protein>
<dbReference type="InterPro" id="IPR002878">
    <property type="entry name" value="ChsH2_C"/>
</dbReference>
<dbReference type="Proteomes" id="UP000076038">
    <property type="component" value="Chromosome"/>
</dbReference>
<dbReference type="EMBL" id="CP015220">
    <property type="protein sequence ID" value="AMY23654.1"/>
    <property type="molecule type" value="Genomic_DNA"/>
</dbReference>
<dbReference type="AlphaFoldDB" id="A0A143QL25"/>
<dbReference type="Pfam" id="PF01796">
    <property type="entry name" value="OB_ChsH2_C"/>
    <property type="match status" value="1"/>
</dbReference>
<dbReference type="KEGG" id="rhs:A3Q41_02353"/>
<evidence type="ECO:0000313" key="3">
    <source>
        <dbReference type="Proteomes" id="UP000076038"/>
    </source>
</evidence>
<dbReference type="PATRIC" id="fig|1653479.3.peg.2383"/>
<accession>A0A143QL25</accession>
<keyword evidence="3" id="KW-1185">Reference proteome</keyword>
<organism evidence="2 3">
    <name type="scientific">Rhodococcoides fascians</name>
    <name type="common">Rhodococcus fascians</name>
    <dbReference type="NCBI Taxonomy" id="1828"/>
    <lineage>
        <taxon>Bacteria</taxon>
        <taxon>Bacillati</taxon>
        <taxon>Actinomycetota</taxon>
        <taxon>Actinomycetes</taxon>
        <taxon>Mycobacteriales</taxon>
        <taxon>Nocardiaceae</taxon>
        <taxon>Rhodococcoides</taxon>
    </lineage>
</organism>
<feature type="domain" description="ChsH2 C-terminal OB-fold" evidence="1">
    <location>
        <begin position="40"/>
        <end position="105"/>
    </location>
</feature>
<dbReference type="InterPro" id="IPR012340">
    <property type="entry name" value="NA-bd_OB-fold"/>
</dbReference>
<evidence type="ECO:0000313" key="2">
    <source>
        <dbReference type="EMBL" id="AMY23654.1"/>
    </source>
</evidence>
<dbReference type="PANTHER" id="PTHR34075">
    <property type="entry name" value="BLR3430 PROTEIN"/>
    <property type="match status" value="1"/>
</dbReference>
<dbReference type="PANTHER" id="PTHR34075:SF5">
    <property type="entry name" value="BLR3430 PROTEIN"/>
    <property type="match status" value="1"/>
</dbReference>
<dbReference type="OrthoDB" id="4714412at2"/>
<proteinExistence type="predicted"/>
<dbReference type="SUPFAM" id="SSF50249">
    <property type="entry name" value="Nucleic acid-binding proteins"/>
    <property type="match status" value="1"/>
</dbReference>
<gene>
    <name evidence="2" type="ORF">A3Q41_02353</name>
</gene>
<reference evidence="2 3" key="1">
    <citation type="journal article" date="2016" name="Genome Announc.">
        <title>Complete Genome and Plasmid Sequences for Rhodococcus fascians D188 and Draft Sequences for Rhodococcus Isolates PBTS 1 and PBTS 2.</title>
        <authorList>
            <person name="Stamler R.A."/>
            <person name="Vereecke D."/>
            <person name="Zhang Y."/>
            <person name="Schilkey F."/>
            <person name="Devitt N."/>
            <person name="Randall J.J."/>
        </authorList>
    </citation>
    <scope>NUCLEOTIDE SEQUENCE [LARGE SCALE GENOMIC DNA]</scope>
    <source>
        <strain evidence="2 3">PBTS2</strain>
    </source>
</reference>
<dbReference type="InterPro" id="IPR052513">
    <property type="entry name" value="Thioester_dehydratase-like"/>
</dbReference>
<name>A0A143QL25_RHOFA</name>
<dbReference type="RefSeq" id="WP_032366858.1">
    <property type="nucleotide sequence ID" value="NZ_CP015220.1"/>
</dbReference>
<sequence>MEQATAVALEGSKCTVCSTVAFPASAMCSRCATPTAENITLSTRGTLWAYTIQRFSPKSPPYVPPVGGFVPFAVGYVELPEGIKIEAIIDCESFDELDGAPVRLTSTAPVPRFAVDALGTQPESTGITQ</sequence>
<evidence type="ECO:0000259" key="1">
    <source>
        <dbReference type="Pfam" id="PF01796"/>
    </source>
</evidence>
<reference evidence="3" key="2">
    <citation type="submission" date="2016-04" db="EMBL/GenBank/DDBJ databases">
        <title>Complete Genome and Plasmid Sequences for Rhodococcus fascians D188 and Draft Sequences for Rhodococcus spp. Isolates PBTS 1 and PBTS 2.</title>
        <authorList>
            <person name="Stamer R."/>
            <person name="Vereecke D."/>
            <person name="Zhang Y."/>
            <person name="Schilkey F."/>
            <person name="Devitt N."/>
            <person name="Randall J."/>
        </authorList>
    </citation>
    <scope>NUCLEOTIDE SEQUENCE [LARGE SCALE GENOMIC DNA]</scope>
    <source>
        <strain evidence="3">PBTS2</strain>
    </source>
</reference>